<reference evidence="2" key="1">
    <citation type="submission" date="2022-11" db="EMBL/GenBank/DDBJ databases">
        <title>Centuries of genome instability and evolution in soft-shell clam transmissible cancer (bioRxiv).</title>
        <authorList>
            <person name="Hart S.F.M."/>
            <person name="Yonemitsu M.A."/>
            <person name="Giersch R.M."/>
            <person name="Beal B.F."/>
            <person name="Arriagada G."/>
            <person name="Davis B.W."/>
            <person name="Ostrander E.A."/>
            <person name="Goff S.P."/>
            <person name="Metzger M.J."/>
        </authorList>
    </citation>
    <scope>NUCLEOTIDE SEQUENCE</scope>
    <source>
        <strain evidence="2">MELC-2E11</strain>
        <tissue evidence="2">Siphon/mantle</tissue>
    </source>
</reference>
<dbReference type="Proteomes" id="UP001164746">
    <property type="component" value="Chromosome 15"/>
</dbReference>
<gene>
    <name evidence="2" type="ORF">MAR_014125</name>
</gene>
<proteinExistence type="predicted"/>
<organism evidence="2 3">
    <name type="scientific">Mya arenaria</name>
    <name type="common">Soft-shell clam</name>
    <dbReference type="NCBI Taxonomy" id="6604"/>
    <lineage>
        <taxon>Eukaryota</taxon>
        <taxon>Metazoa</taxon>
        <taxon>Spiralia</taxon>
        <taxon>Lophotrochozoa</taxon>
        <taxon>Mollusca</taxon>
        <taxon>Bivalvia</taxon>
        <taxon>Autobranchia</taxon>
        <taxon>Heteroconchia</taxon>
        <taxon>Euheterodonta</taxon>
        <taxon>Imparidentia</taxon>
        <taxon>Neoheterodontei</taxon>
        <taxon>Myida</taxon>
        <taxon>Myoidea</taxon>
        <taxon>Myidae</taxon>
        <taxon>Mya</taxon>
    </lineage>
</organism>
<keyword evidence="1" id="KW-0812">Transmembrane</keyword>
<name>A0ABY7GB25_MYAAR</name>
<accession>A0ABY7GB25</accession>
<sequence>MFEWAYVGVDHTLPGNGGQECVDFIPTWQKIAESTLACLFAACCFKFAYKRVTLPAKVISSDKAGDCGKRILLVVMCLTFGIELGFKLATRQFIWIFNPCHITSMIQIYILAAPPGKFVTAMFRIHLHMLTGAPIAIIFPVINTRLLPFETEVYFFQHTLMMIIPYYLMSIGGVYTPEKLSDMSWGLLSLGWLYFFHFVPLNYLAVLSQVNLNNMLCPAVSDPFYGRHYRLMAMTHQVLALPLVAKVIVFTSYQFGVAQPPDVNEVPVFVSIEYHKRKVPQSGVGKSVVSEQSHANCSGHDLTDKKTDKVIVSGDSLYSEKKSTTGSKHIEKGISLDDDKMCDIQTSGETKVHRNGIRVGSHIGEGNHFAVQGEGLAKKQLTESGDIGTIRENGHSIHL</sequence>
<dbReference type="Pfam" id="PF14808">
    <property type="entry name" value="TMEM164"/>
    <property type="match status" value="1"/>
</dbReference>
<feature type="transmembrane region" description="Helical" evidence="1">
    <location>
        <begin position="154"/>
        <end position="175"/>
    </location>
</feature>
<evidence type="ECO:0000256" key="1">
    <source>
        <dbReference type="SAM" id="Phobius"/>
    </source>
</evidence>
<feature type="transmembrane region" description="Helical" evidence="1">
    <location>
        <begin position="187"/>
        <end position="207"/>
    </location>
</feature>
<evidence type="ECO:0000313" key="3">
    <source>
        <dbReference type="Proteomes" id="UP001164746"/>
    </source>
</evidence>
<dbReference type="PANTHER" id="PTHR20948:SF2">
    <property type="entry name" value="TRANSMEMBRANE PROTEIN 164"/>
    <property type="match status" value="1"/>
</dbReference>
<feature type="transmembrane region" description="Helical" evidence="1">
    <location>
        <begin position="125"/>
        <end position="142"/>
    </location>
</feature>
<keyword evidence="1" id="KW-0472">Membrane</keyword>
<evidence type="ECO:0000313" key="2">
    <source>
        <dbReference type="EMBL" id="WAR28421.1"/>
    </source>
</evidence>
<dbReference type="EMBL" id="CP111026">
    <property type="protein sequence ID" value="WAR28421.1"/>
    <property type="molecule type" value="Genomic_DNA"/>
</dbReference>
<keyword evidence="3" id="KW-1185">Reference proteome</keyword>
<feature type="transmembrane region" description="Helical" evidence="1">
    <location>
        <begin position="92"/>
        <end position="113"/>
    </location>
</feature>
<dbReference type="InterPro" id="IPR026508">
    <property type="entry name" value="TMEM164"/>
</dbReference>
<dbReference type="PANTHER" id="PTHR20948">
    <property type="entry name" value="TRANSMEMBRANE PROTEIN 164"/>
    <property type="match status" value="1"/>
</dbReference>
<keyword evidence="1" id="KW-1133">Transmembrane helix</keyword>
<feature type="transmembrane region" description="Helical" evidence="1">
    <location>
        <begin position="70"/>
        <end position="86"/>
    </location>
</feature>
<protein>
    <submittedName>
        <fullName evidence="2">TM164-like protein</fullName>
    </submittedName>
</protein>